<feature type="transmembrane region" description="Helical" evidence="3">
    <location>
        <begin position="160"/>
        <end position="181"/>
    </location>
</feature>
<organism evidence="5 6">
    <name type="scientific">Esox lucius</name>
    <name type="common">Northern pike</name>
    <dbReference type="NCBI Taxonomy" id="8010"/>
    <lineage>
        <taxon>Eukaryota</taxon>
        <taxon>Metazoa</taxon>
        <taxon>Chordata</taxon>
        <taxon>Craniata</taxon>
        <taxon>Vertebrata</taxon>
        <taxon>Euteleostomi</taxon>
        <taxon>Actinopterygii</taxon>
        <taxon>Neopterygii</taxon>
        <taxon>Teleostei</taxon>
        <taxon>Protacanthopterygii</taxon>
        <taxon>Esociformes</taxon>
        <taxon>Esocidae</taxon>
        <taxon>Esox</taxon>
    </lineage>
</organism>
<dbReference type="FunFam" id="1.20.1250.20:FF:000337">
    <property type="entry name" value="Solute carrier family 16 member 5"/>
    <property type="match status" value="1"/>
</dbReference>
<feature type="compositionally biased region" description="Polar residues" evidence="2">
    <location>
        <begin position="10"/>
        <end position="28"/>
    </location>
</feature>
<proteinExistence type="predicted"/>
<feature type="domain" description="Major facilitator superfamily (MFS) profile" evidence="4">
    <location>
        <begin position="122"/>
        <end position="551"/>
    </location>
</feature>
<dbReference type="GO" id="GO:0016323">
    <property type="term" value="C:basolateral plasma membrane"/>
    <property type="evidence" value="ECO:0007669"/>
    <property type="project" value="TreeGrafter"/>
</dbReference>
<dbReference type="InParanoid" id="A0A3P8Y7C9"/>
<keyword evidence="3" id="KW-1133">Transmembrane helix</keyword>
<feature type="transmembrane region" description="Helical" evidence="3">
    <location>
        <begin position="244"/>
        <end position="265"/>
    </location>
</feature>
<evidence type="ECO:0000313" key="6">
    <source>
        <dbReference type="Proteomes" id="UP000265140"/>
    </source>
</evidence>
<keyword evidence="6" id="KW-1185">Reference proteome</keyword>
<feature type="transmembrane region" description="Helical" evidence="3">
    <location>
        <begin position="457"/>
        <end position="478"/>
    </location>
</feature>
<feature type="transmembrane region" description="Helical" evidence="3">
    <location>
        <begin position="521"/>
        <end position="544"/>
    </location>
</feature>
<dbReference type="PANTHER" id="PTHR11360:SF21">
    <property type="entry name" value="MONOCARBOXYLATE TRANSPORTER 6"/>
    <property type="match status" value="1"/>
</dbReference>
<dbReference type="Bgee" id="ENSELUG00000012240">
    <property type="expression patterns" value="Expressed in bone element and 14 other cell types or tissues"/>
</dbReference>
<name>A0A3P8Y7C9_ESOLU</name>
<dbReference type="GO" id="GO:0008028">
    <property type="term" value="F:monocarboxylic acid transmembrane transporter activity"/>
    <property type="evidence" value="ECO:0007669"/>
    <property type="project" value="TreeGrafter"/>
</dbReference>
<keyword evidence="3" id="KW-0812">Transmembrane</keyword>
<dbReference type="PANTHER" id="PTHR11360">
    <property type="entry name" value="MONOCARBOXYLATE TRANSPORTER"/>
    <property type="match status" value="1"/>
</dbReference>
<feature type="transmembrane region" description="Helical" evidence="3">
    <location>
        <begin position="490"/>
        <end position="509"/>
    </location>
</feature>
<feature type="transmembrane region" description="Helical" evidence="3">
    <location>
        <begin position="213"/>
        <end position="232"/>
    </location>
</feature>
<dbReference type="Proteomes" id="UP000265140">
    <property type="component" value="Chromosome 11"/>
</dbReference>
<dbReference type="OrthoDB" id="5667at2759"/>
<feature type="transmembrane region" description="Helical" evidence="3">
    <location>
        <begin position="396"/>
        <end position="418"/>
    </location>
</feature>
<accession>A0A3P8Y7C9</accession>
<dbReference type="InterPro" id="IPR011701">
    <property type="entry name" value="MFS"/>
</dbReference>
<feature type="transmembrane region" description="Helical" evidence="3">
    <location>
        <begin position="430"/>
        <end position="451"/>
    </location>
</feature>
<feature type="transmembrane region" description="Helical" evidence="3">
    <location>
        <begin position="188"/>
        <end position="207"/>
    </location>
</feature>
<dbReference type="PROSITE" id="PS50850">
    <property type="entry name" value="MFS"/>
    <property type="match status" value="1"/>
</dbReference>
<dbReference type="OMA" id="IMMAVLH"/>
<reference evidence="6" key="1">
    <citation type="journal article" date="2014" name="PLoS ONE">
        <title>The genome and linkage map of the northern pike (Esox lucius): conserved synteny revealed between the salmonid sister group and the Neoteleostei.</title>
        <authorList>
            <person name="Rondeau E.B."/>
            <person name="Minkley D.R."/>
            <person name="Leong J.S."/>
            <person name="Messmer A.M."/>
            <person name="Jantzen J.R."/>
            <person name="von Schalburg K.R."/>
            <person name="Lemon C."/>
            <person name="Bird N.H."/>
            <person name="Koop B.F."/>
        </authorList>
    </citation>
    <scope>NUCLEOTIDE SEQUENCE</scope>
</reference>
<dbReference type="AlphaFoldDB" id="A0A3P8Y7C9"/>
<reference evidence="5" key="4">
    <citation type="submission" date="2025-09" db="UniProtKB">
        <authorList>
            <consortium name="Ensembl"/>
        </authorList>
    </citation>
    <scope>IDENTIFICATION</scope>
</reference>
<evidence type="ECO:0000313" key="5">
    <source>
        <dbReference type="Ensembl" id="ENSELUP00000011960.1"/>
    </source>
</evidence>
<dbReference type="GeneTree" id="ENSGT00940000159666"/>
<keyword evidence="3" id="KW-0472">Membrane</keyword>
<dbReference type="RefSeq" id="XP_010901785.1">
    <property type="nucleotide sequence ID" value="XM_010903483.2"/>
</dbReference>
<evidence type="ECO:0000259" key="4">
    <source>
        <dbReference type="PROSITE" id="PS50850"/>
    </source>
</evidence>
<dbReference type="Gene3D" id="1.20.1250.20">
    <property type="entry name" value="MFS general substrate transporter like domains"/>
    <property type="match status" value="1"/>
</dbReference>
<dbReference type="KEGG" id="els:105029912"/>
<feature type="transmembrane region" description="Helical" evidence="3">
    <location>
        <begin position="363"/>
        <end position="384"/>
    </location>
</feature>
<reference evidence="5" key="2">
    <citation type="submission" date="2020-02" db="EMBL/GenBank/DDBJ databases">
        <title>Esox lucius (northern pike) genome, fEsoLuc1, primary haplotype.</title>
        <authorList>
            <person name="Myers G."/>
            <person name="Karagic N."/>
            <person name="Meyer A."/>
            <person name="Pippel M."/>
            <person name="Reichard M."/>
            <person name="Winkler S."/>
            <person name="Tracey A."/>
            <person name="Sims Y."/>
            <person name="Howe K."/>
            <person name="Rhie A."/>
            <person name="Formenti G."/>
            <person name="Durbin R."/>
            <person name="Fedrigo O."/>
            <person name="Jarvis E.D."/>
        </authorList>
    </citation>
    <scope>NUCLEOTIDE SEQUENCE [LARGE SCALE GENOMIC DNA]</scope>
</reference>
<dbReference type="CTD" id="794371"/>
<feature type="transmembrane region" description="Helical" evidence="3">
    <location>
        <begin position="277"/>
        <end position="298"/>
    </location>
</feature>
<dbReference type="Ensembl" id="ENSELUT00000020128.3">
    <property type="protein sequence ID" value="ENSELUP00000011960.1"/>
    <property type="gene ID" value="ENSELUG00000012240.3"/>
</dbReference>
<dbReference type="SUPFAM" id="SSF103473">
    <property type="entry name" value="MFS general substrate transporter"/>
    <property type="match status" value="1"/>
</dbReference>
<evidence type="ECO:0000256" key="1">
    <source>
        <dbReference type="ARBA" id="ARBA00004141"/>
    </source>
</evidence>
<dbReference type="InterPro" id="IPR036259">
    <property type="entry name" value="MFS_trans_sf"/>
</dbReference>
<evidence type="ECO:0000256" key="2">
    <source>
        <dbReference type="SAM" id="MobiDB-lite"/>
    </source>
</evidence>
<dbReference type="InterPro" id="IPR050327">
    <property type="entry name" value="Proton-linked_MCT"/>
</dbReference>
<feature type="transmembrane region" description="Helical" evidence="3">
    <location>
        <begin position="121"/>
        <end position="145"/>
    </location>
</feature>
<dbReference type="InterPro" id="IPR020846">
    <property type="entry name" value="MFS_dom"/>
</dbReference>
<feature type="compositionally biased region" description="Basic and acidic residues" evidence="2">
    <location>
        <begin position="55"/>
        <end position="64"/>
    </location>
</feature>
<evidence type="ECO:0000256" key="3">
    <source>
        <dbReference type="SAM" id="Phobius"/>
    </source>
</evidence>
<sequence length="600" mass="64693">MTEGLEVEVRQSQSHRTQRYRQSQTQEETLLLRRVSEDENPQGPTGPEVWAEGPGDSREAEKRKSQLSTRSSHRRSTGSDSEDQEEVNDSGHHNTPFREPGKGLPGHGPAQQMAPDGGWGWVVLVATILVLALTLAFPSCIGIFYTELQIEFGTSNTETSWVPAIMTAVLHVGGPLCSVLVERFGCRVTVMVGGVLSGLGMVVSALARTITELYVTSIIAGLGFCLSFQPSVTMMGHYFVRRRAFANALSSTGTALGLSTLPLLANFLLAQFGWRGSFLVLGGVLLNCCVCGAVMRPLGANHGGQRALTQPQEAASKQPISCPPNPEKEGFKVRLRTTVSDLAVFLKRHLAFDLLVSNARYRAYALGVTWMMLGFVVPLVYLVPYATANGMDQDRAALLMAILGLVNIAVRPVAALLFGLPRFRGSGCFVYVFAAALLVNGLSNGICGAAATFPMLLAYVVIFGLSMSVIGSLLFTVLMETVEMSRFPSALGLISMLESGTLLIGPPLAGMLVDSTGQYSYVFYACCATVSSSGLFLIGAFYFLDRQKIREKKREEKKKQAAPLIYQHKPGIILVPGCRFSHVPSALGERAASNSDVSHV</sequence>
<reference evidence="5" key="3">
    <citation type="submission" date="2025-08" db="UniProtKB">
        <authorList>
            <consortium name="Ensembl"/>
        </authorList>
    </citation>
    <scope>IDENTIFICATION</scope>
</reference>
<feature type="region of interest" description="Disordered" evidence="2">
    <location>
        <begin position="1"/>
        <end position="112"/>
    </location>
</feature>
<dbReference type="Pfam" id="PF07690">
    <property type="entry name" value="MFS_1"/>
    <property type="match status" value="1"/>
</dbReference>
<protein>
    <recommendedName>
        <fullName evidence="4">Major facilitator superfamily (MFS) profile domain-containing protein</fullName>
    </recommendedName>
</protein>
<dbReference type="GeneID" id="105029912"/>
<comment type="subcellular location">
    <subcellularLocation>
        <location evidence="1">Membrane</location>
        <topology evidence="1">Multi-pass membrane protein</topology>
    </subcellularLocation>
</comment>